<sequence>MGSKSLTNVVTQNSIALNAYIYGYGGHSLVTPHAPLQQLWWTDDRIDAKVTPEFVASRLRKEERDLLYKPLAFGDGLTDDTYLEWILERAKRLFLILAEVGVPDQIYGCVDDAWDDQDLPIDAEAVERLALSRKKDDQLNRRFYQTQYTFLLRELHRGTHIAYGPNEVIPIEHVYKLPPAASLQHWSRVHLPKKPDEVFVRRRVSFGEDKEADQEEFLKDIAAAQEVDHQHIAPVWASYMSKGNGFVVSSFVGEHTLKSFIDFRTPTQYMRLALPDRRTLLLNWMHCLADAVATIHGHGLAHGAIRPSNILVNDRNGIAFSDIGSLKSLQKDKKITPDEIYNYAAPEAHEQSLASLLAPLNSPTKSKPRRASMDSEASSHGSNSSTKTNKTARKITHLTSASLSTFDFGFNKAPAKPNDALATSDFADVFSLGCIFLDILTFMIKKKPTEFVKHRTTKHKTPGKSGSRSDSSFHANLDKLNSWMQHLDTVAMEHEEIHFRAVRPLLQLVRDMMQPVPEARPSAYSVAGRLRDLLADHAGMVNLHCEPHVLGIEHTHSAPMSPRSDLHTIPEDGIDDDESVNGDDAYTAADEATLRYSVADSMTEVNRIGHSRDAISMGQEEFPGYDDVKRLAKQESNENETSKKQPSKL</sequence>
<evidence type="ECO:0000256" key="2">
    <source>
        <dbReference type="ARBA" id="ARBA00022679"/>
    </source>
</evidence>
<evidence type="ECO:0000256" key="5">
    <source>
        <dbReference type="ARBA" id="ARBA00022840"/>
    </source>
</evidence>
<dbReference type="Proteomes" id="UP001521116">
    <property type="component" value="Unassembled WGS sequence"/>
</dbReference>
<keyword evidence="5" id="KW-0067">ATP-binding</keyword>
<feature type="region of interest" description="Disordered" evidence="6">
    <location>
        <begin position="359"/>
        <end position="393"/>
    </location>
</feature>
<organism evidence="8 9">
    <name type="scientific">Neofusicoccum ribis</name>
    <dbReference type="NCBI Taxonomy" id="45134"/>
    <lineage>
        <taxon>Eukaryota</taxon>
        <taxon>Fungi</taxon>
        <taxon>Dikarya</taxon>
        <taxon>Ascomycota</taxon>
        <taxon>Pezizomycotina</taxon>
        <taxon>Dothideomycetes</taxon>
        <taxon>Dothideomycetes incertae sedis</taxon>
        <taxon>Botryosphaeriales</taxon>
        <taxon>Botryosphaeriaceae</taxon>
        <taxon>Neofusicoccum</taxon>
    </lineage>
</organism>
<dbReference type="EMBL" id="JAJVDC020000001">
    <property type="protein sequence ID" value="KAL1638450.1"/>
    <property type="molecule type" value="Genomic_DNA"/>
</dbReference>
<dbReference type="SMART" id="SM00220">
    <property type="entry name" value="S_TKc"/>
    <property type="match status" value="1"/>
</dbReference>
<evidence type="ECO:0000259" key="7">
    <source>
        <dbReference type="PROSITE" id="PS50011"/>
    </source>
</evidence>
<dbReference type="InterPro" id="IPR050660">
    <property type="entry name" value="NEK_Ser/Thr_kinase"/>
</dbReference>
<evidence type="ECO:0000256" key="3">
    <source>
        <dbReference type="ARBA" id="ARBA00022741"/>
    </source>
</evidence>
<comment type="caution">
    <text evidence="8">The sequence shown here is derived from an EMBL/GenBank/DDBJ whole genome shotgun (WGS) entry which is preliminary data.</text>
</comment>
<keyword evidence="4" id="KW-0418">Kinase</keyword>
<name>A0ABR3TFV6_9PEZI</name>
<dbReference type="PANTHER" id="PTHR43671">
    <property type="entry name" value="SERINE/THREONINE-PROTEIN KINASE NEK"/>
    <property type="match status" value="1"/>
</dbReference>
<feature type="compositionally biased region" description="Polar residues" evidence="6">
    <location>
        <begin position="375"/>
        <end position="389"/>
    </location>
</feature>
<reference evidence="8 9" key="1">
    <citation type="submission" date="2024-02" db="EMBL/GenBank/DDBJ databases">
        <title>De novo assembly and annotation of 12 fungi associated with fruit tree decline syndrome in Ontario, Canada.</title>
        <authorList>
            <person name="Sulman M."/>
            <person name="Ellouze W."/>
            <person name="Ilyukhin E."/>
        </authorList>
    </citation>
    <scope>NUCLEOTIDE SEQUENCE [LARGE SCALE GENOMIC DNA]</scope>
    <source>
        <strain evidence="8 9">M1-105</strain>
    </source>
</reference>
<dbReference type="EC" id="2.7.11.1" evidence="1"/>
<evidence type="ECO:0000256" key="1">
    <source>
        <dbReference type="ARBA" id="ARBA00012513"/>
    </source>
</evidence>
<evidence type="ECO:0000256" key="6">
    <source>
        <dbReference type="SAM" id="MobiDB-lite"/>
    </source>
</evidence>
<dbReference type="Gene3D" id="1.10.510.10">
    <property type="entry name" value="Transferase(Phosphotransferase) domain 1"/>
    <property type="match status" value="1"/>
</dbReference>
<keyword evidence="2" id="KW-0808">Transferase</keyword>
<dbReference type="InterPro" id="IPR000719">
    <property type="entry name" value="Prot_kinase_dom"/>
</dbReference>
<evidence type="ECO:0000256" key="4">
    <source>
        <dbReference type="ARBA" id="ARBA00022777"/>
    </source>
</evidence>
<feature type="domain" description="Protein kinase" evidence="7">
    <location>
        <begin position="175"/>
        <end position="540"/>
    </location>
</feature>
<evidence type="ECO:0000313" key="8">
    <source>
        <dbReference type="EMBL" id="KAL1638450.1"/>
    </source>
</evidence>
<dbReference type="SUPFAM" id="SSF56112">
    <property type="entry name" value="Protein kinase-like (PK-like)"/>
    <property type="match status" value="1"/>
</dbReference>
<dbReference type="Pfam" id="PF00069">
    <property type="entry name" value="Pkinase"/>
    <property type="match status" value="1"/>
</dbReference>
<dbReference type="PANTHER" id="PTHR43671:SF13">
    <property type="entry name" value="SERINE_THREONINE-PROTEIN KINASE NEK2"/>
    <property type="match status" value="1"/>
</dbReference>
<proteinExistence type="predicted"/>
<accession>A0ABR3TFV6</accession>
<keyword evidence="3" id="KW-0547">Nucleotide-binding</keyword>
<evidence type="ECO:0000313" key="9">
    <source>
        <dbReference type="Proteomes" id="UP001521116"/>
    </source>
</evidence>
<dbReference type="PROSITE" id="PS50011">
    <property type="entry name" value="PROTEIN_KINASE_DOM"/>
    <property type="match status" value="1"/>
</dbReference>
<protein>
    <recommendedName>
        <fullName evidence="1">non-specific serine/threonine protein kinase</fullName>
        <ecNumber evidence="1">2.7.11.1</ecNumber>
    </recommendedName>
</protein>
<gene>
    <name evidence="8" type="ORF">SLS56_000259</name>
</gene>
<dbReference type="InterPro" id="IPR011009">
    <property type="entry name" value="Kinase-like_dom_sf"/>
</dbReference>
<keyword evidence="9" id="KW-1185">Reference proteome</keyword>